<dbReference type="PRINTS" id="PR00598">
    <property type="entry name" value="HTHMARR"/>
</dbReference>
<reference evidence="5 6" key="1">
    <citation type="submission" date="2019-03" db="EMBL/GenBank/DDBJ databases">
        <title>Draft genome sequences of novel Actinobacteria.</title>
        <authorList>
            <person name="Sahin N."/>
            <person name="Ay H."/>
            <person name="Saygin H."/>
        </authorList>
    </citation>
    <scope>NUCLEOTIDE SEQUENCE [LARGE SCALE GENOMIC DNA]</scope>
    <source>
        <strain evidence="5 6">DSM 45941</strain>
    </source>
</reference>
<evidence type="ECO:0000313" key="6">
    <source>
        <dbReference type="Proteomes" id="UP000295578"/>
    </source>
</evidence>
<dbReference type="SUPFAM" id="SSF46785">
    <property type="entry name" value="Winged helix' DNA-binding domain"/>
    <property type="match status" value="1"/>
</dbReference>
<dbReference type="Proteomes" id="UP000295578">
    <property type="component" value="Unassembled WGS sequence"/>
</dbReference>
<evidence type="ECO:0000256" key="3">
    <source>
        <dbReference type="ARBA" id="ARBA00023163"/>
    </source>
</evidence>
<evidence type="ECO:0000259" key="4">
    <source>
        <dbReference type="PROSITE" id="PS50995"/>
    </source>
</evidence>
<dbReference type="Gene3D" id="1.10.10.10">
    <property type="entry name" value="Winged helix-like DNA-binding domain superfamily/Winged helix DNA-binding domain"/>
    <property type="match status" value="1"/>
</dbReference>
<keyword evidence="3" id="KW-0804">Transcription</keyword>
<evidence type="ECO:0000313" key="5">
    <source>
        <dbReference type="EMBL" id="TDD91407.1"/>
    </source>
</evidence>
<comment type="caution">
    <text evidence="5">The sequence shown here is derived from an EMBL/GenBank/DDBJ whole genome shotgun (WGS) entry which is preliminary data.</text>
</comment>
<dbReference type="AlphaFoldDB" id="A0A4V6PF44"/>
<keyword evidence="2" id="KW-0238">DNA-binding</keyword>
<sequence length="136" mass="15374">MEDLLRLFTRAHKLLRAETDAAMSEHGVRVGQNLVLEVLWEEDGLAPGELAARLGLTTPTIVNTATRMETAGLVVRRRDPADARLVRLYLTDRARRAEAPIRKARRRLEERVTAALTEEERRHLGSALEKIIDELS</sequence>
<accession>A0A4V6PF44</accession>
<dbReference type="InterPro" id="IPR036390">
    <property type="entry name" value="WH_DNA-bd_sf"/>
</dbReference>
<dbReference type="InterPro" id="IPR000835">
    <property type="entry name" value="HTH_MarR-typ"/>
</dbReference>
<dbReference type="OrthoDB" id="3177763at2"/>
<dbReference type="PANTHER" id="PTHR42756">
    <property type="entry name" value="TRANSCRIPTIONAL REGULATOR, MARR"/>
    <property type="match status" value="1"/>
</dbReference>
<dbReference type="RefSeq" id="WP_132193182.1">
    <property type="nucleotide sequence ID" value="NZ_SMKY01000005.1"/>
</dbReference>
<evidence type="ECO:0000256" key="1">
    <source>
        <dbReference type="ARBA" id="ARBA00023015"/>
    </source>
</evidence>
<protein>
    <submittedName>
        <fullName evidence="5">MarR family transcriptional regulator</fullName>
    </submittedName>
</protein>
<dbReference type="InterPro" id="IPR036388">
    <property type="entry name" value="WH-like_DNA-bd_sf"/>
</dbReference>
<dbReference type="GO" id="GO:0003700">
    <property type="term" value="F:DNA-binding transcription factor activity"/>
    <property type="evidence" value="ECO:0007669"/>
    <property type="project" value="InterPro"/>
</dbReference>
<dbReference type="PANTHER" id="PTHR42756:SF1">
    <property type="entry name" value="TRANSCRIPTIONAL REPRESSOR OF EMRAB OPERON"/>
    <property type="match status" value="1"/>
</dbReference>
<dbReference type="EMBL" id="SMKY01000005">
    <property type="protein sequence ID" value="TDD91407.1"/>
    <property type="molecule type" value="Genomic_DNA"/>
</dbReference>
<keyword evidence="1" id="KW-0805">Transcription regulation</keyword>
<dbReference type="Pfam" id="PF12802">
    <property type="entry name" value="MarR_2"/>
    <property type="match status" value="1"/>
</dbReference>
<organism evidence="5 6">
    <name type="scientific">Actinomadura darangshiensis</name>
    <dbReference type="NCBI Taxonomy" id="705336"/>
    <lineage>
        <taxon>Bacteria</taxon>
        <taxon>Bacillati</taxon>
        <taxon>Actinomycetota</taxon>
        <taxon>Actinomycetes</taxon>
        <taxon>Streptosporangiales</taxon>
        <taxon>Thermomonosporaceae</taxon>
        <taxon>Actinomadura</taxon>
    </lineage>
</organism>
<dbReference type="PROSITE" id="PS50995">
    <property type="entry name" value="HTH_MARR_2"/>
    <property type="match status" value="1"/>
</dbReference>
<proteinExistence type="predicted"/>
<keyword evidence="6" id="KW-1185">Reference proteome</keyword>
<dbReference type="SMART" id="SM00347">
    <property type="entry name" value="HTH_MARR"/>
    <property type="match status" value="1"/>
</dbReference>
<name>A0A4V6PF44_9ACTN</name>
<dbReference type="GO" id="GO:0003677">
    <property type="term" value="F:DNA binding"/>
    <property type="evidence" value="ECO:0007669"/>
    <property type="project" value="UniProtKB-KW"/>
</dbReference>
<feature type="domain" description="HTH marR-type" evidence="4">
    <location>
        <begin position="1"/>
        <end position="133"/>
    </location>
</feature>
<gene>
    <name evidence="5" type="ORF">E1293_02130</name>
</gene>
<evidence type="ECO:0000256" key="2">
    <source>
        <dbReference type="ARBA" id="ARBA00023125"/>
    </source>
</evidence>